<dbReference type="RefSeq" id="WP_044832023.1">
    <property type="nucleotide sequence ID" value="NZ_CP059735.1"/>
</dbReference>
<reference evidence="2 3" key="1">
    <citation type="journal article" date="2015" name="Genome Announc.">
        <title>Draft Genome Sequences of Marine Isolates of Thalassomonas viridans and Thalassomonas actiniarum.</title>
        <authorList>
            <person name="Olonade I."/>
            <person name="van Zyl L.J."/>
            <person name="Trindade M."/>
        </authorList>
    </citation>
    <scope>NUCLEOTIDE SEQUENCE [LARGE SCALE GENOMIC DNA]</scope>
    <source>
        <strain evidence="2 3">A5K-106</strain>
    </source>
</reference>
<dbReference type="EMBL" id="CP059735">
    <property type="protein sequence ID" value="WDD97527.1"/>
    <property type="molecule type" value="Genomic_DNA"/>
</dbReference>
<organism evidence="2 3">
    <name type="scientific">Thalassomonas actiniarum</name>
    <dbReference type="NCBI Taxonomy" id="485447"/>
    <lineage>
        <taxon>Bacteria</taxon>
        <taxon>Pseudomonadati</taxon>
        <taxon>Pseudomonadota</taxon>
        <taxon>Gammaproteobacteria</taxon>
        <taxon>Alteromonadales</taxon>
        <taxon>Colwelliaceae</taxon>
        <taxon>Thalassomonas</taxon>
    </lineage>
</organism>
<dbReference type="InterPro" id="IPR027432">
    <property type="entry name" value="dGTP_triphosphohydrolase_C"/>
</dbReference>
<name>A0AAE9YM97_9GAMM</name>
<proteinExistence type="predicted"/>
<evidence type="ECO:0000256" key="1">
    <source>
        <dbReference type="SAM" id="MobiDB-lite"/>
    </source>
</evidence>
<dbReference type="Gene3D" id="1.10.3550.10">
    <property type="entry name" value="eoxyguanosinetriphosphate triphosphohydrolase domain-like"/>
    <property type="match status" value="1"/>
</dbReference>
<dbReference type="AlphaFoldDB" id="A0AAE9YM97"/>
<dbReference type="KEGG" id="tact:SG35_019705"/>
<accession>A0AAE9YM97</accession>
<feature type="region of interest" description="Disordered" evidence="1">
    <location>
        <begin position="1"/>
        <end position="23"/>
    </location>
</feature>
<sequence>MPAKVYLKKSKRESTDKPGAVPKCKHTHLHLSEQVVNSELTGFRVINGILEHYRPLLELNEKNFKMPLQGKRNGDGNSNLDLAIRLASKLPSNYIHLYEKSLSRSHTNIGLFGLEGESWEWL</sequence>
<gene>
    <name evidence="2" type="ORF">SG35_019705</name>
</gene>
<keyword evidence="3" id="KW-1185">Reference proteome</keyword>
<reference evidence="2 3" key="2">
    <citation type="journal article" date="2022" name="Mar. Drugs">
        <title>Bioassay-Guided Fractionation Leads to the Detection of Cholic Acid Generated by the Rare Thalassomonas sp.</title>
        <authorList>
            <person name="Pheiffer F."/>
            <person name="Schneider Y.K."/>
            <person name="Hansen E.H."/>
            <person name="Andersen J.H."/>
            <person name="Isaksson J."/>
            <person name="Busche T."/>
            <person name="R C."/>
            <person name="Kalinowski J."/>
            <person name="Zyl L.V."/>
            <person name="Trindade M."/>
        </authorList>
    </citation>
    <scope>NUCLEOTIDE SEQUENCE [LARGE SCALE GENOMIC DNA]</scope>
    <source>
        <strain evidence="2 3">A5K-106</strain>
    </source>
</reference>
<evidence type="ECO:0000313" key="2">
    <source>
        <dbReference type="EMBL" id="WDD97527.1"/>
    </source>
</evidence>
<dbReference type="Proteomes" id="UP000032568">
    <property type="component" value="Chromosome"/>
</dbReference>
<protein>
    <submittedName>
        <fullName evidence="2">Uncharacterized protein</fullName>
    </submittedName>
</protein>
<evidence type="ECO:0000313" key="3">
    <source>
        <dbReference type="Proteomes" id="UP000032568"/>
    </source>
</evidence>
<feature type="compositionally biased region" description="Basic residues" evidence="1">
    <location>
        <begin position="1"/>
        <end position="11"/>
    </location>
</feature>